<dbReference type="AlphaFoldDB" id="A0A2N0QUX7"/>
<protein>
    <submittedName>
        <fullName evidence="1">Uncharacterized protein</fullName>
    </submittedName>
</protein>
<reference evidence="1 2" key="1">
    <citation type="submission" date="2017-10" db="EMBL/GenBank/DDBJ databases">
        <title>Extensive intraspecific genome diversity in a model arbuscular mycorrhizal fungus.</title>
        <authorList>
            <person name="Chen E.C.H."/>
            <person name="Morin E."/>
            <person name="Baudet D."/>
            <person name="Noel J."/>
            <person name="Ndikumana S."/>
            <person name="Charron P."/>
            <person name="St-Onge C."/>
            <person name="Giorgi J."/>
            <person name="Grigoriev I.V."/>
            <person name="Roux C."/>
            <person name="Martin F.M."/>
            <person name="Corradi N."/>
        </authorList>
    </citation>
    <scope>NUCLEOTIDE SEQUENCE [LARGE SCALE GENOMIC DNA]</scope>
    <source>
        <strain evidence="1 2">A1</strain>
    </source>
</reference>
<dbReference type="Proteomes" id="UP000232688">
    <property type="component" value="Unassembled WGS sequence"/>
</dbReference>
<dbReference type="VEuPathDB" id="FungiDB:RhiirA1_132736"/>
<organism evidence="1 2">
    <name type="scientific">Rhizophagus irregularis</name>
    <dbReference type="NCBI Taxonomy" id="588596"/>
    <lineage>
        <taxon>Eukaryota</taxon>
        <taxon>Fungi</taxon>
        <taxon>Fungi incertae sedis</taxon>
        <taxon>Mucoromycota</taxon>
        <taxon>Glomeromycotina</taxon>
        <taxon>Glomeromycetes</taxon>
        <taxon>Glomerales</taxon>
        <taxon>Glomeraceae</taxon>
        <taxon>Rhizophagus</taxon>
    </lineage>
</organism>
<accession>A0A2N0QUX7</accession>
<dbReference type="VEuPathDB" id="FungiDB:RhiirFUN_025680"/>
<feature type="non-terminal residue" evidence="1">
    <location>
        <position position="1"/>
    </location>
</feature>
<sequence length="158" mass="17888">YVYSYLLAGANNFKGKFEIRPQKVISGPNGHGPLDFAIDLRRTAKTVGVTEVKKDDFTKGVAQCAVQFESSLSNRKRKANEIEEEQAFERVFGIVTDAEKSYFMECTMDDQERPSFKLSEPAVVVYNNVSVENMVREVLSHIVWLLEEAQKPDSDSRS</sequence>
<evidence type="ECO:0000313" key="1">
    <source>
        <dbReference type="EMBL" id="PKC54835.1"/>
    </source>
</evidence>
<gene>
    <name evidence="1" type="ORF">RhiirA1_132736</name>
</gene>
<proteinExistence type="predicted"/>
<comment type="caution">
    <text evidence="1">The sequence shown here is derived from an EMBL/GenBank/DDBJ whole genome shotgun (WGS) entry which is preliminary data.</text>
</comment>
<reference evidence="1 2" key="2">
    <citation type="submission" date="2017-10" db="EMBL/GenBank/DDBJ databases">
        <title>Genome analyses suggest a sexual origin of heterokaryosis in a supposedly ancient asexual fungus.</title>
        <authorList>
            <person name="Corradi N."/>
            <person name="Sedzielewska K."/>
            <person name="Noel J."/>
            <person name="Charron P."/>
            <person name="Farinelli L."/>
            <person name="Marton T."/>
            <person name="Kruger M."/>
            <person name="Pelin A."/>
            <person name="Brachmann A."/>
            <person name="Corradi N."/>
        </authorList>
    </citation>
    <scope>NUCLEOTIDE SEQUENCE [LARGE SCALE GENOMIC DNA]</scope>
    <source>
        <strain evidence="1 2">A1</strain>
    </source>
</reference>
<name>A0A2N0QUX7_9GLOM</name>
<evidence type="ECO:0000313" key="2">
    <source>
        <dbReference type="Proteomes" id="UP000232688"/>
    </source>
</evidence>
<dbReference type="EMBL" id="LLXH01002953">
    <property type="protein sequence ID" value="PKC54835.1"/>
    <property type="molecule type" value="Genomic_DNA"/>
</dbReference>